<reference evidence="1 2" key="1">
    <citation type="submission" date="2018-08" db="EMBL/GenBank/DDBJ databases">
        <title>The isolation and characterization of a novel rhizosphere caulophage that is similar to lambdoid phages.</title>
        <authorList>
            <person name="Berrios L."/>
            <person name="Ely B."/>
        </authorList>
    </citation>
    <scope>NUCLEOTIDE SEQUENCE [LARGE SCALE GENOMIC DNA]</scope>
</reference>
<evidence type="ECO:0000313" key="1">
    <source>
        <dbReference type="EMBL" id="AYD87706.1"/>
    </source>
</evidence>
<dbReference type="EMBL" id="MH884648">
    <property type="protein sequence ID" value="AYD87706.1"/>
    <property type="molecule type" value="Genomic_DNA"/>
</dbReference>
<name>A0A386KQH1_9CAUD</name>
<sequence length="67" mass="7567">MTPARAFAAGFVAAYLVASCYCGWAMCRTMPALNWRGGVVIGLTWPMWVQGWPFGRFMPPPWCFTFK</sequence>
<organism evidence="1 2">
    <name type="scientific">Caulobacter phage Kronos</name>
    <dbReference type="NCBI Taxonomy" id="2340873"/>
    <lineage>
        <taxon>Viruses</taxon>
        <taxon>Duplodnaviria</taxon>
        <taxon>Heunggongvirae</taxon>
        <taxon>Uroviricota</taxon>
        <taxon>Caudoviricetes</taxon>
        <taxon>Caudoviricetes incertae sedis</taxon>
        <taxon>Kronosvirus</taxon>
        <taxon>Kronosvirus pelion</taxon>
    </lineage>
</organism>
<keyword evidence="2" id="KW-1185">Reference proteome</keyword>
<evidence type="ECO:0008006" key="3">
    <source>
        <dbReference type="Google" id="ProtNLM"/>
    </source>
</evidence>
<proteinExistence type="predicted"/>
<protein>
    <recommendedName>
        <fullName evidence="3">Lipoprotein</fullName>
    </recommendedName>
</protein>
<evidence type="ECO:0000313" key="2">
    <source>
        <dbReference type="Proteomes" id="UP000269323"/>
    </source>
</evidence>
<dbReference type="PROSITE" id="PS51257">
    <property type="entry name" value="PROKAR_LIPOPROTEIN"/>
    <property type="match status" value="1"/>
</dbReference>
<accession>A0A386KQH1</accession>
<dbReference type="Proteomes" id="UP000269323">
    <property type="component" value="Segment"/>
</dbReference>